<feature type="compositionally biased region" description="Acidic residues" evidence="7">
    <location>
        <begin position="184"/>
        <end position="194"/>
    </location>
</feature>
<keyword evidence="9" id="KW-1185">Reference proteome</keyword>
<evidence type="ECO:0000256" key="7">
    <source>
        <dbReference type="SAM" id="MobiDB-lite"/>
    </source>
</evidence>
<name>A0A7N2L5H8_QUELO</name>
<dbReference type="FunFam" id="3.80.10.10:FF:000041">
    <property type="entry name" value="LRR receptor-like serine/threonine-protein kinase ERECTA"/>
    <property type="match status" value="1"/>
</dbReference>
<dbReference type="SUPFAM" id="SSF52058">
    <property type="entry name" value="L domain-like"/>
    <property type="match status" value="1"/>
</dbReference>
<feature type="region of interest" description="Disordered" evidence="7">
    <location>
        <begin position="284"/>
        <end position="316"/>
    </location>
</feature>
<feature type="compositionally biased region" description="Basic and acidic residues" evidence="7">
    <location>
        <begin position="205"/>
        <end position="214"/>
    </location>
</feature>
<sequence length="316" mass="36707">MGLTGTIAPHVGNLSFLSHLSSENNNFHGSLPNELASLRRLEVVSFGSNSFSGVLPSWLWFFPKLRELYACSNRFNGTIAVSLSNISSLQIIRLRQNMLSDGDHHNNDEGDDVNNPILTRAEFLDFHDENQQFHESTQQTLDQIQEVLATLLNQNPNRDDKERRDNRVRGSPHRSPNRNRQQDYNEENSEDEEYVERVLGNHRGPARDNGRDYQEQRDYRMKVELPSFNGNVSIEEYLDWGTQTVNEYMEEFDKLANCNDLEETEDQRYPDLYTGCEFPFEINEAEDEQEGEEMYNNADPYAYDPNEVHEDEEACH</sequence>
<evidence type="ECO:0000256" key="5">
    <source>
        <dbReference type="ARBA" id="ARBA00023136"/>
    </source>
</evidence>
<dbReference type="EMBL" id="LRBV02000003">
    <property type="status" value="NOT_ANNOTATED_CDS"/>
    <property type="molecule type" value="Genomic_DNA"/>
</dbReference>
<accession>A0A7N2L5H8</accession>
<reference evidence="8" key="2">
    <citation type="submission" date="2021-01" db="UniProtKB">
        <authorList>
            <consortium name="EnsemblPlants"/>
        </authorList>
    </citation>
    <scope>IDENTIFICATION</scope>
</reference>
<feature type="region of interest" description="Disordered" evidence="7">
    <location>
        <begin position="152"/>
        <end position="214"/>
    </location>
</feature>
<reference evidence="8 9" key="1">
    <citation type="journal article" date="2016" name="G3 (Bethesda)">
        <title>First Draft Assembly and Annotation of the Genome of a California Endemic Oak Quercus lobata Nee (Fagaceae).</title>
        <authorList>
            <person name="Sork V.L."/>
            <person name="Fitz-Gibbon S.T."/>
            <person name="Puiu D."/>
            <person name="Crepeau M."/>
            <person name="Gugger P.F."/>
            <person name="Sherman R."/>
            <person name="Stevens K."/>
            <person name="Langley C.H."/>
            <person name="Pellegrini M."/>
            <person name="Salzberg S.L."/>
        </authorList>
    </citation>
    <scope>NUCLEOTIDE SEQUENCE [LARGE SCALE GENOMIC DNA]</scope>
    <source>
        <strain evidence="8 9">cv. SW786</strain>
    </source>
</reference>
<keyword evidence="6" id="KW-0325">Glycoprotein</keyword>
<proteinExistence type="predicted"/>
<dbReference type="Gramene" id="QL03p026394:mrna">
    <property type="protein sequence ID" value="QL03p026394:mrna"/>
    <property type="gene ID" value="QL03p026394"/>
</dbReference>
<dbReference type="PANTHER" id="PTHR48009">
    <property type="entry name" value="LEUCINE-RICH REPEAT (LRR) FAMILY PROTEIN"/>
    <property type="match status" value="1"/>
</dbReference>
<evidence type="ECO:0000256" key="4">
    <source>
        <dbReference type="ARBA" id="ARBA00022737"/>
    </source>
</evidence>
<dbReference type="InterPro" id="IPR032675">
    <property type="entry name" value="LRR_dom_sf"/>
</dbReference>
<evidence type="ECO:0000256" key="6">
    <source>
        <dbReference type="ARBA" id="ARBA00023180"/>
    </source>
</evidence>
<keyword evidence="2" id="KW-0433">Leucine-rich repeat</keyword>
<dbReference type="Proteomes" id="UP000594261">
    <property type="component" value="Chromosome 3"/>
</dbReference>
<evidence type="ECO:0000256" key="2">
    <source>
        <dbReference type="ARBA" id="ARBA00022614"/>
    </source>
</evidence>
<feature type="compositionally biased region" description="Acidic residues" evidence="7">
    <location>
        <begin position="284"/>
        <end position="293"/>
    </location>
</feature>
<dbReference type="InParanoid" id="A0A7N2L5H8"/>
<dbReference type="PANTHER" id="PTHR48009:SF16">
    <property type="entry name" value="LEUCINE-RICH REPEAT-CONTAINING N-TERMINAL PLANT-TYPE DOMAIN-CONTAINING PROTEIN"/>
    <property type="match status" value="1"/>
</dbReference>
<comment type="subcellular location">
    <subcellularLocation>
        <location evidence="1">Membrane</location>
    </subcellularLocation>
</comment>
<organism evidence="8 9">
    <name type="scientific">Quercus lobata</name>
    <name type="common">Valley oak</name>
    <dbReference type="NCBI Taxonomy" id="97700"/>
    <lineage>
        <taxon>Eukaryota</taxon>
        <taxon>Viridiplantae</taxon>
        <taxon>Streptophyta</taxon>
        <taxon>Embryophyta</taxon>
        <taxon>Tracheophyta</taxon>
        <taxon>Spermatophyta</taxon>
        <taxon>Magnoliopsida</taxon>
        <taxon>eudicotyledons</taxon>
        <taxon>Gunneridae</taxon>
        <taxon>Pentapetalae</taxon>
        <taxon>rosids</taxon>
        <taxon>fabids</taxon>
        <taxon>Fagales</taxon>
        <taxon>Fagaceae</taxon>
        <taxon>Quercus</taxon>
    </lineage>
</organism>
<dbReference type="AlphaFoldDB" id="A0A7N2L5H8"/>
<keyword evidence="4" id="KW-0677">Repeat</keyword>
<dbReference type="EnsemblPlants" id="QL03p026394:mrna">
    <property type="protein sequence ID" value="QL03p026394:mrna"/>
    <property type="gene ID" value="QL03p026394"/>
</dbReference>
<dbReference type="Gene3D" id="3.80.10.10">
    <property type="entry name" value="Ribonuclease Inhibitor"/>
    <property type="match status" value="1"/>
</dbReference>
<dbReference type="GO" id="GO:0016020">
    <property type="term" value="C:membrane"/>
    <property type="evidence" value="ECO:0007669"/>
    <property type="project" value="UniProtKB-SubCell"/>
</dbReference>
<evidence type="ECO:0000256" key="3">
    <source>
        <dbReference type="ARBA" id="ARBA00022729"/>
    </source>
</evidence>
<evidence type="ECO:0000256" key="1">
    <source>
        <dbReference type="ARBA" id="ARBA00004370"/>
    </source>
</evidence>
<evidence type="ECO:0000313" key="9">
    <source>
        <dbReference type="Proteomes" id="UP000594261"/>
    </source>
</evidence>
<keyword evidence="3" id="KW-0732">Signal</keyword>
<dbReference type="InterPro" id="IPR053213">
    <property type="entry name" value="RLP29"/>
</dbReference>
<keyword evidence="5" id="KW-0472">Membrane</keyword>
<feature type="compositionally biased region" description="Basic and acidic residues" evidence="7">
    <location>
        <begin position="157"/>
        <end position="168"/>
    </location>
</feature>
<evidence type="ECO:0000313" key="8">
    <source>
        <dbReference type="EnsemblPlants" id="QL03p026394:mrna"/>
    </source>
</evidence>
<protein>
    <submittedName>
        <fullName evidence="8">Uncharacterized protein</fullName>
    </submittedName>
</protein>